<dbReference type="EMBL" id="QGTT01000001">
    <property type="protein sequence ID" value="PWW16073.1"/>
    <property type="molecule type" value="Genomic_DNA"/>
</dbReference>
<dbReference type="CDD" id="cd00130">
    <property type="entry name" value="PAS"/>
    <property type="match status" value="1"/>
</dbReference>
<feature type="domain" description="GGDEF" evidence="5">
    <location>
        <begin position="487"/>
        <end position="620"/>
    </location>
</feature>
<dbReference type="SMART" id="SM00086">
    <property type="entry name" value="PAC"/>
    <property type="match status" value="2"/>
</dbReference>
<organism evidence="6 7">
    <name type="scientific">Pseudidiomarina maritima</name>
    <dbReference type="NCBI Taxonomy" id="519453"/>
    <lineage>
        <taxon>Bacteria</taxon>
        <taxon>Pseudomonadati</taxon>
        <taxon>Pseudomonadota</taxon>
        <taxon>Gammaproteobacteria</taxon>
        <taxon>Alteromonadales</taxon>
        <taxon>Idiomarinaceae</taxon>
        <taxon>Pseudidiomarina</taxon>
    </lineage>
</organism>
<dbReference type="Gene3D" id="3.30.450.20">
    <property type="entry name" value="PAS domain"/>
    <property type="match status" value="2"/>
</dbReference>
<dbReference type="RefSeq" id="WP_110074816.1">
    <property type="nucleotide sequence ID" value="NZ_QGTT01000001.1"/>
</dbReference>
<proteinExistence type="predicted"/>
<dbReference type="InterPro" id="IPR001610">
    <property type="entry name" value="PAC"/>
</dbReference>
<dbReference type="PROSITE" id="PS50887">
    <property type="entry name" value="GGDEF"/>
    <property type="match status" value="1"/>
</dbReference>
<dbReference type="SUPFAM" id="SSF55785">
    <property type="entry name" value="PYP-like sensor domain (PAS domain)"/>
    <property type="match status" value="2"/>
</dbReference>
<feature type="transmembrane region" description="Helical" evidence="1">
    <location>
        <begin position="179"/>
        <end position="199"/>
    </location>
</feature>
<name>A0A317QEJ0_9GAMM</name>
<dbReference type="SMART" id="SM00052">
    <property type="entry name" value="EAL"/>
    <property type="match status" value="1"/>
</dbReference>
<evidence type="ECO:0000259" key="5">
    <source>
        <dbReference type="PROSITE" id="PS50887"/>
    </source>
</evidence>
<dbReference type="Gene3D" id="2.60.40.10">
    <property type="entry name" value="Immunoglobulins"/>
    <property type="match status" value="1"/>
</dbReference>
<dbReference type="NCBIfam" id="TIGR00254">
    <property type="entry name" value="GGDEF"/>
    <property type="match status" value="1"/>
</dbReference>
<evidence type="ECO:0000259" key="3">
    <source>
        <dbReference type="PROSITE" id="PS50113"/>
    </source>
</evidence>
<dbReference type="InterPro" id="IPR000014">
    <property type="entry name" value="PAS"/>
</dbReference>
<dbReference type="SUPFAM" id="SSF55073">
    <property type="entry name" value="Nucleotide cyclase"/>
    <property type="match status" value="1"/>
</dbReference>
<dbReference type="AlphaFoldDB" id="A0A317QEJ0"/>
<dbReference type="SMART" id="SM00091">
    <property type="entry name" value="PAS"/>
    <property type="match status" value="2"/>
</dbReference>
<dbReference type="PROSITE" id="PS50883">
    <property type="entry name" value="EAL"/>
    <property type="match status" value="1"/>
</dbReference>
<dbReference type="STRING" id="519453.SAMN04488070_0941"/>
<dbReference type="Proteomes" id="UP000246964">
    <property type="component" value="Unassembled WGS sequence"/>
</dbReference>
<dbReference type="InterPro" id="IPR029787">
    <property type="entry name" value="Nucleotide_cyclase"/>
</dbReference>
<dbReference type="InterPro" id="IPR011123">
    <property type="entry name" value="Y_Y_Y"/>
</dbReference>
<keyword evidence="1" id="KW-0812">Transmembrane</keyword>
<dbReference type="PANTHER" id="PTHR44757:SF2">
    <property type="entry name" value="BIOFILM ARCHITECTURE MAINTENANCE PROTEIN MBAA"/>
    <property type="match status" value="1"/>
</dbReference>
<dbReference type="Pfam" id="PF07495">
    <property type="entry name" value="Y_Y_Y"/>
    <property type="match status" value="1"/>
</dbReference>
<accession>A0A317QEJ0</accession>
<dbReference type="OrthoDB" id="9804951at2"/>
<gene>
    <name evidence="6" type="ORF">DET45_101173</name>
</gene>
<dbReference type="CDD" id="cd01948">
    <property type="entry name" value="EAL"/>
    <property type="match status" value="1"/>
</dbReference>
<dbReference type="InterPro" id="IPR043128">
    <property type="entry name" value="Rev_trsase/Diguanyl_cyclase"/>
</dbReference>
<evidence type="ECO:0000313" key="7">
    <source>
        <dbReference type="Proteomes" id="UP000246964"/>
    </source>
</evidence>
<keyword evidence="7" id="KW-1185">Reference proteome</keyword>
<dbReference type="SUPFAM" id="SSF141868">
    <property type="entry name" value="EAL domain-like"/>
    <property type="match status" value="1"/>
</dbReference>
<dbReference type="InterPro" id="IPR052155">
    <property type="entry name" value="Biofilm_reg_signaling"/>
</dbReference>
<feature type="domain" description="PAS" evidence="2">
    <location>
        <begin position="334"/>
        <end position="403"/>
    </location>
</feature>
<protein>
    <submittedName>
        <fullName evidence="6">PAS domain S-box-containing protein/diguanylate cyclase (GGDEF)-like protein</fullName>
    </submittedName>
</protein>
<dbReference type="NCBIfam" id="TIGR00229">
    <property type="entry name" value="sensory_box"/>
    <property type="match status" value="1"/>
</dbReference>
<comment type="caution">
    <text evidence="6">The sequence shown here is derived from an EMBL/GenBank/DDBJ whole genome shotgun (WGS) entry which is preliminary data.</text>
</comment>
<evidence type="ECO:0000259" key="2">
    <source>
        <dbReference type="PROSITE" id="PS50112"/>
    </source>
</evidence>
<keyword evidence="1" id="KW-1133">Transmembrane helix</keyword>
<keyword evidence="1" id="KW-0472">Membrane</keyword>
<evidence type="ECO:0000256" key="1">
    <source>
        <dbReference type="SAM" id="Phobius"/>
    </source>
</evidence>
<dbReference type="InterPro" id="IPR013783">
    <property type="entry name" value="Ig-like_fold"/>
</dbReference>
<dbReference type="Gene3D" id="3.20.20.450">
    <property type="entry name" value="EAL domain"/>
    <property type="match status" value="1"/>
</dbReference>
<feature type="domain" description="PAC" evidence="3">
    <location>
        <begin position="407"/>
        <end position="459"/>
    </location>
</feature>
<dbReference type="Gene3D" id="3.30.70.270">
    <property type="match status" value="1"/>
</dbReference>
<dbReference type="SMART" id="SM00267">
    <property type="entry name" value="GGDEF"/>
    <property type="match status" value="1"/>
</dbReference>
<feature type="domain" description="EAL" evidence="4">
    <location>
        <begin position="629"/>
        <end position="883"/>
    </location>
</feature>
<dbReference type="PANTHER" id="PTHR44757">
    <property type="entry name" value="DIGUANYLATE CYCLASE DGCP"/>
    <property type="match status" value="1"/>
</dbReference>
<dbReference type="Pfam" id="PF13426">
    <property type="entry name" value="PAS_9"/>
    <property type="match status" value="1"/>
</dbReference>
<dbReference type="PROSITE" id="PS50113">
    <property type="entry name" value="PAC"/>
    <property type="match status" value="2"/>
</dbReference>
<dbReference type="InterPro" id="IPR001633">
    <property type="entry name" value="EAL_dom"/>
</dbReference>
<dbReference type="PROSITE" id="PS50112">
    <property type="entry name" value="PAS"/>
    <property type="match status" value="1"/>
</dbReference>
<dbReference type="InterPro" id="IPR035965">
    <property type="entry name" value="PAS-like_dom_sf"/>
</dbReference>
<evidence type="ECO:0000259" key="4">
    <source>
        <dbReference type="PROSITE" id="PS50883"/>
    </source>
</evidence>
<dbReference type="InterPro" id="IPR013655">
    <property type="entry name" value="PAS_fold_3"/>
</dbReference>
<dbReference type="InterPro" id="IPR000700">
    <property type="entry name" value="PAS-assoc_C"/>
</dbReference>
<dbReference type="InterPro" id="IPR000160">
    <property type="entry name" value="GGDEF_dom"/>
</dbReference>
<dbReference type="InterPro" id="IPR035919">
    <property type="entry name" value="EAL_sf"/>
</dbReference>
<dbReference type="Pfam" id="PF00563">
    <property type="entry name" value="EAL"/>
    <property type="match status" value="1"/>
</dbReference>
<evidence type="ECO:0000313" key="6">
    <source>
        <dbReference type="EMBL" id="PWW16073.1"/>
    </source>
</evidence>
<reference evidence="6 7" key="1">
    <citation type="submission" date="2018-05" db="EMBL/GenBank/DDBJ databases">
        <title>Freshwater and sediment microbial communities from various areas in North America, analyzing microbe dynamics in response to fracking.</title>
        <authorList>
            <person name="Lamendella R."/>
        </authorList>
    </citation>
    <scope>NUCLEOTIDE SEQUENCE [LARGE SCALE GENOMIC DNA]</scope>
    <source>
        <strain evidence="6 7">125B1</strain>
    </source>
</reference>
<feature type="domain" description="PAC" evidence="3">
    <location>
        <begin position="288"/>
        <end position="340"/>
    </location>
</feature>
<sequence>MHFRSQGGATGGNALLAFVITLTCAATLLMLPSLFAKTHATTYIATYAAQSPTSSDWQVELISLRIANQPIQAEQLDSRNRAQLYNTQTLFLPVLESPISIEFGAPYAPNARQLYYRYKMQGADLDWIYTDHQYRRATYTNLAFGHYLFMIEASYDGTTWLGQRQLAVEVAAPAWLSPWALSMYALLGGAGIIALFFIVRARHRAMRQLQQSEERLKLSLWGSGDQLWDWDIAAGVIHRHNTWRQVSAFPIDYIRTGEPGSPSNIHPQDLANLQQALNQHLEGHTQFFEVTYRVQAEDGWVSVLDRGKVVERDEQQQALRMTGTMKDITPLVLAEERLKMLATSITNISDGVCIYDHTFAVVEANQSVTKITGFSRQQMLGRPLQLQLYSDDYVNQIKRTLQQYGSWHGEVEDLRSDGSLYQIELTIDAIYDDSSQISHYVATFADISERKQTERELRRLSNTDTLTGLPNRSYFQVSHANLVRKRIGHALVLFDLDDFKKINDSLGHDLGDELLLQVAERIAQVGRPQDTFYRLGGDEFVLLLEDTWNMSTTTDIANQILHAMSQPFHIQQQDIVVGTSIGIVVYPSDGNSSQELLQNADTAMYHAKSRGGHNYQFFNESMNKTAVRRLQVENQLRFALRHKHLQVLYQPKVSLVDYQFVGLEALVRMNIPGHGPLSPSEFIPLAEETGLIIEMGEQVLRQTCRDMRLWVEQGLVQGRVAVNLSAKQFVQPNLTETIMTILKEEGLAPQHLELEITEGVVMEDPERAIAIMTELHQQGIHLALDDFGTGYSSLAYLKRFPIQTLKIDKAFVDDINGAERDRNMVASIVAMAHNLGLDVVAEGVVDAAQAATLSHLSCEYAQGFLFAEPLSRDAFAAHISVPASIH</sequence>
<dbReference type="Pfam" id="PF00990">
    <property type="entry name" value="GGDEF"/>
    <property type="match status" value="1"/>
</dbReference>
<dbReference type="Pfam" id="PF08447">
    <property type="entry name" value="PAS_3"/>
    <property type="match status" value="1"/>
</dbReference>
<dbReference type="CDD" id="cd01949">
    <property type="entry name" value="GGDEF"/>
    <property type="match status" value="1"/>
</dbReference>
<feature type="transmembrane region" description="Helical" evidence="1">
    <location>
        <begin position="12"/>
        <end position="31"/>
    </location>
</feature>